<sequence length="221" mass="24665">MVTSALEEESVQILLRNAMVKDASDGQMESSQAVAKEIIKRDIDSKKQSNVDDFPLVSKSTKNLHCDSSSTESDVQEKERIDLRDRTTEDTNLGSDSSSKIDASRKKIELMKHDKMEEKFAGNTSEATPHHIDSPPLMVSQPSPQEEQRVTSSSDRLPYVVACSPHQQRVSSTTDQRKSEGAKPQSLLMLLLETNEAEAMKKETATFHLEPEPENQPEPNI</sequence>
<name>A0A8T0FSN2_ARGBR</name>
<evidence type="ECO:0000313" key="3">
    <source>
        <dbReference type="Proteomes" id="UP000807504"/>
    </source>
</evidence>
<feature type="compositionally biased region" description="Basic and acidic residues" evidence="1">
    <location>
        <begin position="198"/>
        <end position="211"/>
    </location>
</feature>
<feature type="region of interest" description="Disordered" evidence="1">
    <location>
        <begin position="40"/>
        <end position="221"/>
    </location>
</feature>
<reference evidence="2" key="1">
    <citation type="journal article" date="2020" name="bioRxiv">
        <title>Chromosome-level reference genome of the European wasp spider Argiope bruennichi: a resource for studies on range expansion and evolutionary adaptation.</title>
        <authorList>
            <person name="Sheffer M.M."/>
            <person name="Hoppe A."/>
            <person name="Krehenwinkel H."/>
            <person name="Uhl G."/>
            <person name="Kuss A.W."/>
            <person name="Jensen L."/>
            <person name="Jensen C."/>
            <person name="Gillespie R.G."/>
            <person name="Hoff K.J."/>
            <person name="Prost S."/>
        </authorList>
    </citation>
    <scope>NUCLEOTIDE SEQUENCE</scope>
</reference>
<proteinExistence type="predicted"/>
<feature type="compositionally biased region" description="Basic and acidic residues" evidence="1">
    <location>
        <begin position="40"/>
        <end position="50"/>
    </location>
</feature>
<gene>
    <name evidence="2" type="ORF">HNY73_002171</name>
</gene>
<feature type="compositionally biased region" description="Polar residues" evidence="1">
    <location>
        <begin position="58"/>
        <end position="73"/>
    </location>
</feature>
<accession>A0A8T0FSN2</accession>
<reference evidence="2" key="2">
    <citation type="submission" date="2020-06" db="EMBL/GenBank/DDBJ databases">
        <authorList>
            <person name="Sheffer M."/>
        </authorList>
    </citation>
    <scope>NUCLEOTIDE SEQUENCE</scope>
</reference>
<evidence type="ECO:0000256" key="1">
    <source>
        <dbReference type="SAM" id="MobiDB-lite"/>
    </source>
</evidence>
<dbReference type="AlphaFoldDB" id="A0A8T0FSN2"/>
<feature type="compositionally biased region" description="Basic and acidic residues" evidence="1">
    <location>
        <begin position="75"/>
        <end position="89"/>
    </location>
</feature>
<feature type="compositionally biased region" description="Polar residues" evidence="1">
    <location>
        <begin position="140"/>
        <end position="155"/>
    </location>
</feature>
<dbReference type="Proteomes" id="UP000807504">
    <property type="component" value="Unassembled WGS sequence"/>
</dbReference>
<evidence type="ECO:0000313" key="2">
    <source>
        <dbReference type="EMBL" id="KAF8794164.1"/>
    </source>
</evidence>
<feature type="compositionally biased region" description="Polar residues" evidence="1">
    <location>
        <begin position="90"/>
        <end position="101"/>
    </location>
</feature>
<protein>
    <submittedName>
        <fullName evidence="2">Uncharacterized protein</fullName>
    </submittedName>
</protein>
<comment type="caution">
    <text evidence="2">The sequence shown here is derived from an EMBL/GenBank/DDBJ whole genome shotgun (WGS) entry which is preliminary data.</text>
</comment>
<keyword evidence="3" id="KW-1185">Reference proteome</keyword>
<organism evidence="2 3">
    <name type="scientific">Argiope bruennichi</name>
    <name type="common">Wasp spider</name>
    <name type="synonym">Aranea bruennichi</name>
    <dbReference type="NCBI Taxonomy" id="94029"/>
    <lineage>
        <taxon>Eukaryota</taxon>
        <taxon>Metazoa</taxon>
        <taxon>Ecdysozoa</taxon>
        <taxon>Arthropoda</taxon>
        <taxon>Chelicerata</taxon>
        <taxon>Arachnida</taxon>
        <taxon>Araneae</taxon>
        <taxon>Araneomorphae</taxon>
        <taxon>Entelegynae</taxon>
        <taxon>Araneoidea</taxon>
        <taxon>Araneidae</taxon>
        <taxon>Argiope</taxon>
    </lineage>
</organism>
<feature type="compositionally biased region" description="Basic and acidic residues" evidence="1">
    <location>
        <begin position="102"/>
        <end position="120"/>
    </location>
</feature>
<dbReference type="EMBL" id="JABXBU010000002">
    <property type="protein sequence ID" value="KAF8794164.1"/>
    <property type="molecule type" value="Genomic_DNA"/>
</dbReference>
<feature type="compositionally biased region" description="Polar residues" evidence="1">
    <location>
        <begin position="165"/>
        <end position="174"/>
    </location>
</feature>